<name>A0A370HKL1_9NOCA</name>
<dbReference type="Pfam" id="PF07993">
    <property type="entry name" value="NAD_binding_4"/>
    <property type="match status" value="1"/>
</dbReference>
<evidence type="ECO:0000313" key="2">
    <source>
        <dbReference type="EMBL" id="RDI58977.1"/>
    </source>
</evidence>
<dbReference type="Proteomes" id="UP000254869">
    <property type="component" value="Unassembled WGS sequence"/>
</dbReference>
<dbReference type="InterPro" id="IPR013120">
    <property type="entry name" value="FAR_NAD-bd"/>
</dbReference>
<gene>
    <name evidence="2" type="ORF">DFR76_12212</name>
</gene>
<accession>A0A370HKL1</accession>
<sequence>MIAGDLTDSTVIRRLPGDISEVWHCAASLKFDDASRAEIFGVNVDGTARLLDLSERLGVSRFNYMSTAYVVGSAFGRFTESPVSPDTVVNNAYESSKVAAEQLVLGRAAVPARIWRPGIVVGHSTTFAATGFSGFYGLVRGGFLIRKLARRELGRRAGGRHPRLLVHPDAEINLVPVDLVVRQAVELSTRPEFDAPIVHLTNAAAPRADDITAVIMSELGAPPVEFVGSRAELGPLERKLHDYMHFYTPHVLGTKTFVQDVAARYGSPISFPMDSRYVSDLVHWYVAHAGLGPTGYAA</sequence>
<feature type="domain" description="Thioester reductase (TE)" evidence="1">
    <location>
        <begin position="11"/>
        <end position="182"/>
    </location>
</feature>
<dbReference type="Gene3D" id="3.40.50.720">
    <property type="entry name" value="NAD(P)-binding Rossmann-like Domain"/>
    <property type="match status" value="1"/>
</dbReference>
<dbReference type="InterPro" id="IPR036291">
    <property type="entry name" value="NAD(P)-bd_dom_sf"/>
</dbReference>
<dbReference type="STRING" id="1210086.GCA_001613105_07930"/>
<evidence type="ECO:0000259" key="1">
    <source>
        <dbReference type="Pfam" id="PF07993"/>
    </source>
</evidence>
<dbReference type="AlphaFoldDB" id="A0A370HKL1"/>
<dbReference type="PANTHER" id="PTHR43000">
    <property type="entry name" value="DTDP-D-GLUCOSE 4,6-DEHYDRATASE-RELATED"/>
    <property type="match status" value="1"/>
</dbReference>
<dbReference type="SUPFAM" id="SSF51735">
    <property type="entry name" value="NAD(P)-binding Rossmann-fold domains"/>
    <property type="match status" value="1"/>
</dbReference>
<protein>
    <submittedName>
        <fullName evidence="2">Male sterility protein</fullName>
    </submittedName>
</protein>
<comment type="caution">
    <text evidence="2">The sequence shown here is derived from an EMBL/GenBank/DDBJ whole genome shotgun (WGS) entry which is preliminary data.</text>
</comment>
<keyword evidence="3" id="KW-1185">Reference proteome</keyword>
<organism evidence="2 3">
    <name type="scientific">Nocardia pseudobrasiliensis</name>
    <dbReference type="NCBI Taxonomy" id="45979"/>
    <lineage>
        <taxon>Bacteria</taxon>
        <taxon>Bacillati</taxon>
        <taxon>Actinomycetota</taxon>
        <taxon>Actinomycetes</taxon>
        <taxon>Mycobacteriales</taxon>
        <taxon>Nocardiaceae</taxon>
        <taxon>Nocardia</taxon>
    </lineage>
</organism>
<reference evidence="2 3" key="1">
    <citation type="submission" date="2018-07" db="EMBL/GenBank/DDBJ databases">
        <title>Genomic Encyclopedia of Type Strains, Phase IV (KMG-IV): sequencing the most valuable type-strain genomes for metagenomic binning, comparative biology and taxonomic classification.</title>
        <authorList>
            <person name="Goeker M."/>
        </authorList>
    </citation>
    <scope>NUCLEOTIDE SEQUENCE [LARGE SCALE GENOMIC DNA]</scope>
    <source>
        <strain evidence="2 3">DSM 44290</strain>
    </source>
</reference>
<dbReference type="EMBL" id="QQBC01000022">
    <property type="protein sequence ID" value="RDI58977.1"/>
    <property type="molecule type" value="Genomic_DNA"/>
</dbReference>
<proteinExistence type="predicted"/>
<evidence type="ECO:0000313" key="3">
    <source>
        <dbReference type="Proteomes" id="UP000254869"/>
    </source>
</evidence>